<accession>A0ABV7KZ00</accession>
<gene>
    <name evidence="2" type="ORF">ACFOGJ_09100</name>
</gene>
<dbReference type="Proteomes" id="UP001595528">
    <property type="component" value="Unassembled WGS sequence"/>
</dbReference>
<keyword evidence="3" id="KW-1185">Reference proteome</keyword>
<protein>
    <recommendedName>
        <fullName evidence="4">Flagellar protein</fullName>
    </recommendedName>
</protein>
<sequence>MIGLEDGLRYVLGLLAVLGLIFLAARAYRSLNERGLPGGAKRHRRLGIEEFIPLDARRRLVLLRHDEQEYLVLLGQQSETLLNVSPRGAATDRAAPQDAARPVPATVLDLLRHLRGARPPAGRPSHDAPEGSGVGDGPDREDGPDAPPATAGDEMVDAEGRDRRNMGT</sequence>
<organism evidence="2 3">
    <name type="scientific">Marinibaculum pumilum</name>
    <dbReference type="NCBI Taxonomy" id="1766165"/>
    <lineage>
        <taxon>Bacteria</taxon>
        <taxon>Pseudomonadati</taxon>
        <taxon>Pseudomonadota</taxon>
        <taxon>Alphaproteobacteria</taxon>
        <taxon>Rhodospirillales</taxon>
        <taxon>Rhodospirillaceae</taxon>
        <taxon>Marinibaculum</taxon>
    </lineage>
</organism>
<evidence type="ECO:0008006" key="4">
    <source>
        <dbReference type="Google" id="ProtNLM"/>
    </source>
</evidence>
<proteinExistence type="predicted"/>
<reference evidence="3" key="1">
    <citation type="journal article" date="2019" name="Int. J. Syst. Evol. Microbiol.">
        <title>The Global Catalogue of Microorganisms (GCM) 10K type strain sequencing project: providing services to taxonomists for standard genome sequencing and annotation.</title>
        <authorList>
            <consortium name="The Broad Institute Genomics Platform"/>
            <consortium name="The Broad Institute Genome Sequencing Center for Infectious Disease"/>
            <person name="Wu L."/>
            <person name="Ma J."/>
        </authorList>
    </citation>
    <scope>NUCLEOTIDE SEQUENCE [LARGE SCALE GENOMIC DNA]</scope>
    <source>
        <strain evidence="3">KCTC 42964</strain>
    </source>
</reference>
<evidence type="ECO:0000256" key="1">
    <source>
        <dbReference type="SAM" id="MobiDB-lite"/>
    </source>
</evidence>
<feature type="region of interest" description="Disordered" evidence="1">
    <location>
        <begin position="116"/>
        <end position="168"/>
    </location>
</feature>
<name>A0ABV7KZ00_9PROT</name>
<evidence type="ECO:0000313" key="3">
    <source>
        <dbReference type="Proteomes" id="UP001595528"/>
    </source>
</evidence>
<dbReference type="EMBL" id="JBHRTR010000023">
    <property type="protein sequence ID" value="MFC3227385.1"/>
    <property type="molecule type" value="Genomic_DNA"/>
</dbReference>
<evidence type="ECO:0000313" key="2">
    <source>
        <dbReference type="EMBL" id="MFC3227385.1"/>
    </source>
</evidence>
<dbReference type="RefSeq" id="WP_379899552.1">
    <property type="nucleotide sequence ID" value="NZ_JBHRTR010000023.1"/>
</dbReference>
<feature type="compositionally biased region" description="Basic and acidic residues" evidence="1">
    <location>
        <begin position="158"/>
        <end position="168"/>
    </location>
</feature>
<comment type="caution">
    <text evidence="2">The sequence shown here is derived from an EMBL/GenBank/DDBJ whole genome shotgun (WGS) entry which is preliminary data.</text>
</comment>